<accession>A0A1D2VBP3</accession>
<evidence type="ECO:0000313" key="2">
    <source>
        <dbReference type="EMBL" id="ODV59030.1"/>
    </source>
</evidence>
<dbReference type="GeneID" id="30968881"/>
<gene>
    <name evidence="2" type="ORF">ASCRUDRAFT_9782</name>
</gene>
<feature type="region of interest" description="Disordered" evidence="1">
    <location>
        <begin position="1"/>
        <end position="23"/>
    </location>
</feature>
<dbReference type="OrthoDB" id="4083086at2759"/>
<dbReference type="AlphaFoldDB" id="A0A1D2VBP3"/>
<reference evidence="3" key="1">
    <citation type="submission" date="2016-05" db="EMBL/GenBank/DDBJ databases">
        <title>Comparative genomics of biotechnologically important yeasts.</title>
        <authorList>
            <consortium name="DOE Joint Genome Institute"/>
            <person name="Riley R."/>
            <person name="Haridas S."/>
            <person name="Wolfe K.H."/>
            <person name="Lopes M.R."/>
            <person name="Hittinger C.T."/>
            <person name="Goker M."/>
            <person name="Salamov A."/>
            <person name="Wisecaver J."/>
            <person name="Long T.M."/>
            <person name="Aerts A.L."/>
            <person name="Barry K."/>
            <person name="Choi C."/>
            <person name="Clum A."/>
            <person name="Coughlan A.Y."/>
            <person name="Deshpande S."/>
            <person name="Douglass A.P."/>
            <person name="Hanson S.J."/>
            <person name="Klenk H.-P."/>
            <person name="Labutti K."/>
            <person name="Lapidus A."/>
            <person name="Lindquist E."/>
            <person name="Lipzen A."/>
            <person name="Meier-Kolthoff J.P."/>
            <person name="Ohm R.A."/>
            <person name="Otillar R.P."/>
            <person name="Pangilinan J."/>
            <person name="Peng Y."/>
            <person name="Rokas A."/>
            <person name="Rosa C.A."/>
            <person name="Scheuner C."/>
            <person name="Sibirny A.A."/>
            <person name="Slot J.C."/>
            <person name="Stielow J.B."/>
            <person name="Sun H."/>
            <person name="Kurtzman C.P."/>
            <person name="Blackwell M."/>
            <person name="Grigoriev I.V."/>
            <person name="Jeffries T.W."/>
        </authorList>
    </citation>
    <scope>NUCLEOTIDE SEQUENCE [LARGE SCALE GENOMIC DNA]</scope>
    <source>
        <strain evidence="3">DSM 1968</strain>
    </source>
</reference>
<dbReference type="EMBL" id="KV454488">
    <property type="protein sequence ID" value="ODV59030.1"/>
    <property type="molecule type" value="Genomic_DNA"/>
</dbReference>
<feature type="compositionally biased region" description="Polar residues" evidence="1">
    <location>
        <begin position="1"/>
        <end position="10"/>
    </location>
</feature>
<name>A0A1D2VBP3_9ASCO</name>
<evidence type="ECO:0000313" key="3">
    <source>
        <dbReference type="Proteomes" id="UP000095038"/>
    </source>
</evidence>
<organism evidence="2 3">
    <name type="scientific">Ascoidea rubescens DSM 1968</name>
    <dbReference type="NCBI Taxonomy" id="1344418"/>
    <lineage>
        <taxon>Eukaryota</taxon>
        <taxon>Fungi</taxon>
        <taxon>Dikarya</taxon>
        <taxon>Ascomycota</taxon>
        <taxon>Saccharomycotina</taxon>
        <taxon>Saccharomycetes</taxon>
        <taxon>Ascoideaceae</taxon>
        <taxon>Ascoidea</taxon>
    </lineage>
</organism>
<keyword evidence="3" id="KW-1185">Reference proteome</keyword>
<dbReference type="InParanoid" id="A0A1D2VBP3"/>
<dbReference type="RefSeq" id="XP_020045337.1">
    <property type="nucleotide sequence ID" value="XM_020195245.1"/>
</dbReference>
<evidence type="ECO:0000256" key="1">
    <source>
        <dbReference type="SAM" id="MobiDB-lite"/>
    </source>
</evidence>
<sequence>MNNKKAQPQEPSRAFYNPYDPTDQRPVGGYPSEFAVPGRQSHLGPINTPDQYQTVRHIMKRLNYTPRPKSQLYPGQFKILRKINRNEKFNKGINIASNFLTYGVVIYAVFFQRWNDGYDNVFSDFYRFRLRCQLYLRGSLTKQQYEDLIPKKKPFNLQKIDSKPVEDIDNETEYHLQRPSKDQLIIAQKELQEREEKYLKALDIAEQIVSESKQNNSLPLNGNESEITKSDNDKRKKWFGIF</sequence>
<proteinExistence type="predicted"/>
<dbReference type="Proteomes" id="UP000095038">
    <property type="component" value="Unassembled WGS sequence"/>
</dbReference>
<protein>
    <submittedName>
        <fullName evidence="2">Uncharacterized protein</fullName>
    </submittedName>
</protein>